<evidence type="ECO:0000256" key="1">
    <source>
        <dbReference type="ARBA" id="ARBA00004370"/>
    </source>
</evidence>
<comment type="similarity">
    <text evidence="2 6">Belongs to the SURF1 family.</text>
</comment>
<evidence type="ECO:0000313" key="9">
    <source>
        <dbReference type="Proteomes" id="UP000006900"/>
    </source>
</evidence>
<feature type="region of interest" description="Disordered" evidence="7">
    <location>
        <begin position="248"/>
        <end position="270"/>
    </location>
</feature>
<evidence type="ECO:0000313" key="8">
    <source>
        <dbReference type="EMBL" id="CAR71739.1"/>
    </source>
</evidence>
<keyword evidence="5 6" id="KW-0472">Membrane</keyword>
<dbReference type="PANTHER" id="PTHR23427:SF2">
    <property type="entry name" value="SURFEIT LOCUS PROTEIN 1"/>
    <property type="match status" value="1"/>
</dbReference>
<dbReference type="KEGG" id="mlb:MLBr01644"/>
<gene>
    <name evidence="8" type="ordered locus">MLBr01644</name>
</gene>
<protein>
    <recommendedName>
        <fullName evidence="6">SURF1-like protein</fullName>
    </recommendedName>
</protein>
<dbReference type="EMBL" id="FM211192">
    <property type="protein sequence ID" value="CAR71739.1"/>
    <property type="molecule type" value="Genomic_DNA"/>
</dbReference>
<sequence>MRHLALLLRPGWIALTLVVTAFTYLCFMVLAPWQLGKNTRMSRENNQIEYSLNTPPVPVKTLLSHQDLSTSKSQWRQVTATGRYLPDVQVLARLRVVDSGQAFEVLAPFVVDDGPTVLVDRGYVRPEPGSHVPPIPRPPNEAVSITARLRDSEPVMKDKEPFSRDGVQQVYSINIEQVARLTKIPLAGSYLQLVDNQPGGLGVIDIPHLDAGPFLSYGIQWISFGIIAPIGLGYLAYAEIRTHRQEKLAKPSQAPMAVEEKLADRYGHPR</sequence>
<accession>A0A0H3MZY3</accession>
<dbReference type="HOGENOM" id="CLU_047737_0_0_11"/>
<dbReference type="Pfam" id="PF02104">
    <property type="entry name" value="SURF1"/>
    <property type="match status" value="1"/>
</dbReference>
<feature type="transmembrane region" description="Helical" evidence="6">
    <location>
        <begin position="214"/>
        <end position="237"/>
    </location>
</feature>
<evidence type="ECO:0000256" key="6">
    <source>
        <dbReference type="RuleBase" id="RU363076"/>
    </source>
</evidence>
<proteinExistence type="inferred from homology"/>
<feature type="transmembrane region" description="Helical" evidence="6">
    <location>
        <begin position="12"/>
        <end position="33"/>
    </location>
</feature>
<dbReference type="PROSITE" id="PS50895">
    <property type="entry name" value="SURF1"/>
    <property type="match status" value="1"/>
</dbReference>
<evidence type="ECO:0000256" key="2">
    <source>
        <dbReference type="ARBA" id="ARBA00007165"/>
    </source>
</evidence>
<evidence type="ECO:0000256" key="5">
    <source>
        <dbReference type="ARBA" id="ARBA00023136"/>
    </source>
</evidence>
<reference evidence="8 9" key="1">
    <citation type="journal article" date="2009" name="Nat. Genet.">
        <title>Comparative genomic and phylogeographic analysis of Mycobacterium leprae.</title>
        <authorList>
            <person name="Monot M."/>
            <person name="Honore N."/>
            <person name="Garnier T."/>
            <person name="Zidane N."/>
            <person name="Sherafi D."/>
            <person name="Paniz-Mondolfi A."/>
            <person name="Matsuoka M."/>
            <person name="Taylor G.M."/>
            <person name="Donoghue H.D."/>
            <person name="Bouwman A."/>
            <person name="Mays S."/>
            <person name="Watson C."/>
            <person name="Lockwood D."/>
            <person name="Khamispour A."/>
            <person name="Dowlati Y."/>
            <person name="Jianping S."/>
            <person name="Rea T.H."/>
            <person name="Vera-Cabrera L."/>
            <person name="Stefani M.M."/>
            <person name="Banu S."/>
            <person name="Macdonald M."/>
            <person name="Sapkota B.R."/>
            <person name="Spencer J.S."/>
            <person name="Thomas J."/>
            <person name="Harshman K."/>
            <person name="Singh P."/>
            <person name="Busso P."/>
            <person name="Gattiker A."/>
            <person name="Rougemont J."/>
            <person name="Brennan P.J."/>
            <person name="Cole S.T."/>
        </authorList>
    </citation>
    <scope>NUCLEOTIDE SEQUENCE [LARGE SCALE GENOMIC DNA]</scope>
    <source>
        <strain evidence="9">Br4923</strain>
    </source>
</reference>
<dbReference type="CDD" id="cd06662">
    <property type="entry name" value="SURF1"/>
    <property type="match status" value="1"/>
</dbReference>
<dbReference type="Proteomes" id="UP000006900">
    <property type="component" value="Chromosome"/>
</dbReference>
<evidence type="ECO:0000256" key="4">
    <source>
        <dbReference type="ARBA" id="ARBA00022989"/>
    </source>
</evidence>
<keyword evidence="6" id="KW-1003">Cell membrane</keyword>
<dbReference type="GO" id="GO:0005886">
    <property type="term" value="C:plasma membrane"/>
    <property type="evidence" value="ECO:0007669"/>
    <property type="project" value="UniProtKB-SubCell"/>
</dbReference>
<dbReference type="InterPro" id="IPR045214">
    <property type="entry name" value="Surf1/Surf4"/>
</dbReference>
<keyword evidence="4 6" id="KW-1133">Transmembrane helix</keyword>
<dbReference type="InterPro" id="IPR002994">
    <property type="entry name" value="Surf1/Shy1"/>
</dbReference>
<dbReference type="AlphaFoldDB" id="A0A0H3MZY3"/>
<feature type="compositionally biased region" description="Basic and acidic residues" evidence="7">
    <location>
        <begin position="258"/>
        <end position="270"/>
    </location>
</feature>
<dbReference type="PANTHER" id="PTHR23427">
    <property type="entry name" value="SURFEIT LOCUS PROTEIN"/>
    <property type="match status" value="1"/>
</dbReference>
<comment type="subcellular location">
    <subcellularLocation>
        <location evidence="6">Cell membrane</location>
        <topology evidence="6">Multi-pass membrane protein</topology>
    </subcellularLocation>
    <subcellularLocation>
        <location evidence="1">Membrane</location>
    </subcellularLocation>
</comment>
<evidence type="ECO:0000256" key="7">
    <source>
        <dbReference type="SAM" id="MobiDB-lite"/>
    </source>
</evidence>
<keyword evidence="3 6" id="KW-0812">Transmembrane</keyword>
<organism evidence="8 9">
    <name type="scientific">Mycobacterium leprae (strain Br4923)</name>
    <dbReference type="NCBI Taxonomy" id="561304"/>
    <lineage>
        <taxon>Bacteria</taxon>
        <taxon>Bacillati</taxon>
        <taxon>Actinomycetota</taxon>
        <taxon>Actinomycetes</taxon>
        <taxon>Mycobacteriales</taxon>
        <taxon>Mycobacteriaceae</taxon>
        <taxon>Mycobacterium</taxon>
    </lineage>
</organism>
<evidence type="ECO:0000256" key="3">
    <source>
        <dbReference type="ARBA" id="ARBA00022692"/>
    </source>
</evidence>
<name>A0A0H3MZY3_MYCLB</name>